<dbReference type="InterPro" id="IPR034804">
    <property type="entry name" value="SQR/QFR_C/D"/>
</dbReference>
<keyword evidence="7 12" id="KW-1133">Transmembrane helix</keyword>
<evidence type="ECO:0000256" key="9">
    <source>
        <dbReference type="ARBA" id="ARBA00023136"/>
    </source>
</evidence>
<dbReference type="PANTHER" id="PTHR13337">
    <property type="entry name" value="SUCCINATE DEHYDROGENASE"/>
    <property type="match status" value="1"/>
</dbReference>
<keyword evidence="3 12" id="KW-0813">Transport</keyword>
<dbReference type="GO" id="GO:0006099">
    <property type="term" value="P:tricarboxylic acid cycle"/>
    <property type="evidence" value="ECO:0007669"/>
    <property type="project" value="UniProtKB-KW"/>
</dbReference>
<comment type="function">
    <text evidence="12">Membrane-anchoring subunit of succinate dehydrogenase (SDH) that is involved in complex II of the mitochondrial electron transport chain and is responsible for transferring electrons from succinate to ubiquinone (coenzyme Q).</text>
</comment>
<feature type="transmembrane region" description="Helical" evidence="12">
    <location>
        <begin position="102"/>
        <end position="123"/>
    </location>
</feature>
<evidence type="ECO:0000256" key="11">
    <source>
        <dbReference type="PIRSR" id="PIRSR607992-2"/>
    </source>
</evidence>
<evidence type="ECO:0000256" key="12">
    <source>
        <dbReference type="RuleBase" id="RU364031"/>
    </source>
</evidence>
<comment type="similarity">
    <text evidence="2 12">Belongs to the CybS family.</text>
</comment>
<proteinExistence type="evidence at transcript level"/>
<feature type="transmembrane region" description="Helical" evidence="12">
    <location>
        <begin position="135"/>
        <end position="156"/>
    </location>
</feature>
<keyword evidence="9 12" id="KW-0472">Membrane</keyword>
<evidence type="ECO:0000256" key="3">
    <source>
        <dbReference type="ARBA" id="ARBA00022448"/>
    </source>
</evidence>
<feature type="binding site" evidence="10">
    <location>
        <position position="122"/>
    </location>
    <ligand>
        <name>a ubiquinone</name>
        <dbReference type="ChEBI" id="CHEBI:16389"/>
        <note>ligand shared with IP/SDHB</note>
    </ligand>
</feature>
<keyword evidence="8 12" id="KW-0496">Mitochondrion</keyword>
<dbReference type="Gene3D" id="1.20.1300.10">
    <property type="entry name" value="Fumarate reductase/succinate dehydrogenase, transmembrane subunit"/>
    <property type="match status" value="1"/>
</dbReference>
<dbReference type="Pfam" id="PF05328">
    <property type="entry name" value="CybS"/>
    <property type="match status" value="1"/>
</dbReference>
<organism evidence="13">
    <name type="scientific">Lipaphis erysimi</name>
    <name type="common">mustard aphid</name>
    <dbReference type="NCBI Taxonomy" id="223995"/>
    <lineage>
        <taxon>Eukaryota</taxon>
        <taxon>Metazoa</taxon>
        <taxon>Ecdysozoa</taxon>
        <taxon>Arthropoda</taxon>
        <taxon>Hexapoda</taxon>
        <taxon>Insecta</taxon>
        <taxon>Pterygota</taxon>
        <taxon>Neoptera</taxon>
        <taxon>Paraneoptera</taxon>
        <taxon>Hemiptera</taxon>
        <taxon>Sternorrhyncha</taxon>
        <taxon>Aphidomorpha</taxon>
        <taxon>Aphidoidea</taxon>
        <taxon>Aphididae</taxon>
        <taxon>Macrosiphini</taxon>
        <taxon>Lipaphis</taxon>
    </lineage>
</organism>
<comment type="subcellular location">
    <subcellularLocation>
        <location evidence="1 12">Mitochondrion inner membrane</location>
        <topology evidence="1 12">Multi-pass membrane protein</topology>
    </subcellularLocation>
</comment>
<evidence type="ECO:0000256" key="7">
    <source>
        <dbReference type="ARBA" id="ARBA00022989"/>
    </source>
</evidence>
<dbReference type="GO" id="GO:0006121">
    <property type="term" value="P:mitochondrial electron transport, succinate to ubiquinone"/>
    <property type="evidence" value="ECO:0007669"/>
    <property type="project" value="TreeGrafter"/>
</dbReference>
<protein>
    <recommendedName>
        <fullName evidence="12">Succinate dehydrogenase [ubiquinone] cytochrome b small subunit</fullName>
    </recommendedName>
</protein>
<accession>A0A3G4R8P8</accession>
<evidence type="ECO:0000256" key="6">
    <source>
        <dbReference type="ARBA" id="ARBA00022946"/>
    </source>
</evidence>
<dbReference type="GO" id="GO:0005743">
    <property type="term" value="C:mitochondrial inner membrane"/>
    <property type="evidence" value="ECO:0007669"/>
    <property type="project" value="UniProtKB-SubCell"/>
</dbReference>
<keyword evidence="12" id="KW-0816">Tricarboxylic acid cycle</keyword>
<keyword evidence="11" id="KW-0408">Iron</keyword>
<keyword evidence="6 12" id="KW-0809">Transit peptide</keyword>
<keyword evidence="4 12" id="KW-0812">Transmembrane</keyword>
<dbReference type="GO" id="GO:0048039">
    <property type="term" value="F:ubiquinone binding"/>
    <property type="evidence" value="ECO:0007669"/>
    <property type="project" value="TreeGrafter"/>
</dbReference>
<dbReference type="GO" id="GO:0020037">
    <property type="term" value="F:heme binding"/>
    <property type="evidence" value="ECO:0007669"/>
    <property type="project" value="TreeGrafter"/>
</dbReference>
<keyword evidence="5 12" id="KW-0999">Mitochondrion inner membrane</keyword>
<evidence type="ECO:0000256" key="4">
    <source>
        <dbReference type="ARBA" id="ARBA00022692"/>
    </source>
</evidence>
<sequence length="171" mass="18533">MLSLRLFRQTKCSIFVAQRPISFNVLSKCVNRCNVTSHLGNKTLTKPLLTAPMIARFTGSAAAVKTGKNYASFWRTERIVSIALMGLFPASVLYSSQIVDTLLAASISLHVYWGLEALVVDYLRVPVVGQLANKAGHTAIALLAIVTLAGFLQVIFVGDGLGNAIVQLWKL</sequence>
<name>A0A3G4R8P8_9HEMI</name>
<evidence type="ECO:0000256" key="10">
    <source>
        <dbReference type="PIRSR" id="PIRSR607992-1"/>
    </source>
</evidence>
<dbReference type="InterPro" id="IPR007992">
    <property type="entry name" value="CybS"/>
</dbReference>
<reference evidence="13" key="1">
    <citation type="submission" date="2018-02" db="EMBL/GenBank/DDBJ databases">
        <authorList>
            <person name="Li Z."/>
        </authorList>
    </citation>
    <scope>NUCLEOTIDE SEQUENCE</scope>
</reference>
<feature type="binding site" description="axial binding residue" evidence="11">
    <location>
        <position position="110"/>
    </location>
    <ligand>
        <name>heme b</name>
        <dbReference type="ChEBI" id="CHEBI:60344"/>
        <note>ligand shared with SDHC</note>
    </ligand>
    <ligandPart>
        <name>Fe</name>
        <dbReference type="ChEBI" id="CHEBI:18248"/>
    </ligandPart>
</feature>
<dbReference type="PANTHER" id="PTHR13337:SF2">
    <property type="entry name" value="SUCCINATE DEHYDROGENASE [UBIQUINONE] CYTOCHROME B SMALL SUBUNIT, MITOCHONDRIAL"/>
    <property type="match status" value="1"/>
</dbReference>
<dbReference type="GO" id="GO:0046872">
    <property type="term" value="F:metal ion binding"/>
    <property type="evidence" value="ECO:0007669"/>
    <property type="project" value="UniProtKB-KW"/>
</dbReference>
<keyword evidence="12" id="KW-0249">Electron transport</keyword>
<evidence type="ECO:0000256" key="8">
    <source>
        <dbReference type="ARBA" id="ARBA00023128"/>
    </source>
</evidence>
<dbReference type="EMBL" id="MG993329">
    <property type="protein sequence ID" value="AYU58906.1"/>
    <property type="molecule type" value="mRNA"/>
</dbReference>
<feature type="transmembrane region" description="Helical" evidence="12">
    <location>
        <begin position="79"/>
        <end position="96"/>
    </location>
</feature>
<evidence type="ECO:0000256" key="5">
    <source>
        <dbReference type="ARBA" id="ARBA00022792"/>
    </source>
</evidence>
<evidence type="ECO:0000256" key="1">
    <source>
        <dbReference type="ARBA" id="ARBA00004448"/>
    </source>
</evidence>
<keyword evidence="11 12" id="KW-0479">Metal-binding</keyword>
<keyword evidence="12" id="KW-0349">Heme</keyword>
<evidence type="ECO:0000256" key="2">
    <source>
        <dbReference type="ARBA" id="ARBA00007294"/>
    </source>
</evidence>
<dbReference type="AlphaFoldDB" id="A0A3G4R8P8"/>
<evidence type="ECO:0000313" key="13">
    <source>
        <dbReference type="EMBL" id="AYU58906.1"/>
    </source>
</evidence>